<dbReference type="Pfam" id="PF02575">
    <property type="entry name" value="YbaB_DNA_bd"/>
    <property type="match status" value="1"/>
</dbReference>
<feature type="region of interest" description="Disordered" evidence="1">
    <location>
        <begin position="114"/>
        <end position="170"/>
    </location>
</feature>
<dbReference type="Gene3D" id="3.30.1310.10">
    <property type="entry name" value="Nucleoid-associated protein YbaB-like domain"/>
    <property type="match status" value="1"/>
</dbReference>
<evidence type="ECO:0000313" key="3">
    <source>
        <dbReference type="Proteomes" id="UP001597478"/>
    </source>
</evidence>
<protein>
    <submittedName>
        <fullName evidence="2">YbaB/EbfC family nucleoid-associated protein</fullName>
    </submittedName>
</protein>
<evidence type="ECO:0000256" key="1">
    <source>
        <dbReference type="SAM" id="MobiDB-lite"/>
    </source>
</evidence>
<comment type="caution">
    <text evidence="2">The sequence shown here is derived from an EMBL/GenBank/DDBJ whole genome shotgun (WGS) entry which is preliminary data.</text>
</comment>
<dbReference type="InterPro" id="IPR036894">
    <property type="entry name" value="YbaB-like_sf"/>
</dbReference>
<name>A0ABW5WG70_9PSEU</name>
<dbReference type="InterPro" id="IPR004401">
    <property type="entry name" value="YbaB/EbfC"/>
</dbReference>
<dbReference type="SUPFAM" id="SSF82607">
    <property type="entry name" value="YbaB-like"/>
    <property type="match status" value="1"/>
</dbReference>
<reference evidence="3" key="1">
    <citation type="journal article" date="2019" name="Int. J. Syst. Evol. Microbiol.">
        <title>The Global Catalogue of Microorganisms (GCM) 10K type strain sequencing project: providing services to taxonomists for standard genome sequencing and annotation.</title>
        <authorList>
            <consortium name="The Broad Institute Genomics Platform"/>
            <consortium name="The Broad Institute Genome Sequencing Center for Infectious Disease"/>
            <person name="Wu L."/>
            <person name="Ma J."/>
        </authorList>
    </citation>
    <scope>NUCLEOTIDE SEQUENCE [LARGE SCALE GENOMIC DNA]</scope>
    <source>
        <strain evidence="3">IBRC-M 10906</strain>
    </source>
</reference>
<gene>
    <name evidence="2" type="ORF">ACFS2C_24165</name>
</gene>
<evidence type="ECO:0000313" key="2">
    <source>
        <dbReference type="EMBL" id="MFD2802489.1"/>
    </source>
</evidence>
<dbReference type="EMBL" id="JBHUOF010000048">
    <property type="protein sequence ID" value="MFD2802489.1"/>
    <property type="molecule type" value="Genomic_DNA"/>
</dbReference>
<feature type="compositionally biased region" description="Pro residues" evidence="1">
    <location>
        <begin position="135"/>
        <end position="144"/>
    </location>
</feature>
<dbReference type="RefSeq" id="WP_377394306.1">
    <property type="nucleotide sequence ID" value="NZ_JBHSAN010000052.1"/>
</dbReference>
<feature type="compositionally biased region" description="Acidic residues" evidence="1">
    <location>
        <begin position="161"/>
        <end position="170"/>
    </location>
</feature>
<accession>A0ABW5WG70</accession>
<keyword evidence="3" id="KW-1185">Reference proteome</keyword>
<organism evidence="2 3">
    <name type="scientific">Prauserella oleivorans</name>
    <dbReference type="NCBI Taxonomy" id="1478153"/>
    <lineage>
        <taxon>Bacteria</taxon>
        <taxon>Bacillati</taxon>
        <taxon>Actinomycetota</taxon>
        <taxon>Actinomycetes</taxon>
        <taxon>Pseudonocardiales</taxon>
        <taxon>Pseudonocardiaceae</taxon>
        <taxon>Prauserella</taxon>
    </lineage>
</organism>
<sequence length="170" mass="17946">MHPNLRPGEDFQHFLERQAAEMQQQAAALTDAFAEAGATVTSRDGSVTVTLAANGALRDLRLGNRACELGPARLTAAIMATVGQAQRQTARSVFSSLEAITGGGESVELVKSFLPPEPDDGDAAANTFAEAPELPDAPPPPPQAITPQAPTAPRRRPAPRDDEEDEANPW</sequence>
<proteinExistence type="predicted"/>
<dbReference type="Proteomes" id="UP001597478">
    <property type="component" value="Unassembled WGS sequence"/>
</dbReference>